<name>A0A1G5CCM1_9FLAO</name>
<protein>
    <submittedName>
        <fullName evidence="2">GyrI-like small molecule binding domain-containing protein</fullName>
    </submittedName>
</protein>
<organism evidence="2 3">
    <name type="scientific">Flavobacterium caeni</name>
    <dbReference type="NCBI Taxonomy" id="490189"/>
    <lineage>
        <taxon>Bacteria</taxon>
        <taxon>Pseudomonadati</taxon>
        <taxon>Bacteroidota</taxon>
        <taxon>Flavobacteriia</taxon>
        <taxon>Flavobacteriales</taxon>
        <taxon>Flavobacteriaceae</taxon>
        <taxon>Flavobacterium</taxon>
    </lineage>
</organism>
<dbReference type="SMART" id="SM00871">
    <property type="entry name" value="AraC_E_bind"/>
    <property type="match status" value="1"/>
</dbReference>
<evidence type="ECO:0000313" key="3">
    <source>
        <dbReference type="Proteomes" id="UP000199354"/>
    </source>
</evidence>
<dbReference type="STRING" id="490189.SAMN02927903_00501"/>
<gene>
    <name evidence="2" type="ORF">SAMN02927903_00501</name>
</gene>
<dbReference type="Proteomes" id="UP000199354">
    <property type="component" value="Unassembled WGS sequence"/>
</dbReference>
<dbReference type="Gene3D" id="3.30.530.20">
    <property type="match status" value="1"/>
</dbReference>
<dbReference type="InterPro" id="IPR010499">
    <property type="entry name" value="AraC_E-bd"/>
</dbReference>
<dbReference type="RefSeq" id="WP_091140751.1">
    <property type="nucleotide sequence ID" value="NZ_FMVF01000003.1"/>
</dbReference>
<dbReference type="SUPFAM" id="SSF55136">
    <property type="entry name" value="Probable bacterial effector-binding domain"/>
    <property type="match status" value="1"/>
</dbReference>
<evidence type="ECO:0000259" key="1">
    <source>
        <dbReference type="SMART" id="SM00871"/>
    </source>
</evidence>
<proteinExistence type="predicted"/>
<evidence type="ECO:0000313" key="2">
    <source>
        <dbReference type="EMBL" id="SCY00239.1"/>
    </source>
</evidence>
<keyword evidence="3" id="KW-1185">Reference proteome</keyword>
<dbReference type="SUPFAM" id="SSF55961">
    <property type="entry name" value="Bet v1-like"/>
    <property type="match status" value="1"/>
</dbReference>
<dbReference type="Gene3D" id="3.20.80.10">
    <property type="entry name" value="Regulatory factor, effector binding domain"/>
    <property type="match status" value="1"/>
</dbReference>
<sequence>MRILKYIFLLLLLGFFALSVFVATQKGDFEVERSMIIKSPRTTVFNYVNDLRNWENFGSWKVDDPDMQFTYPQHTVGKGGSYAWVGKDGSGKVVTTEVADNTSIRQKMTHSGTVSEVYWTFKDTTGGTKVTWRSKGHMGFGFKVYSAFNGGVDQVIGTMYERSLANLNKSVNYELNTFDIKVDGVVNKTSAFYLSKRITSKIVNVPKNIRILLPQLIHFFKKNKMTIYGKPFVIYHTYDRAKGITDMSVCIPVDKQIFLGQDSDLIAGKLTGFEAVKTTLTGDYSHLQQAWDKGFAYMAEKHIAQSETGPYVELYTTHVEHELHPSKWVTQIYIPVKPKTVAVPKPRVWKPVEPAVVEPAAEVPSPEAD</sequence>
<dbReference type="InterPro" id="IPR019587">
    <property type="entry name" value="Polyketide_cyclase/dehydratase"/>
</dbReference>
<dbReference type="Pfam" id="PF06445">
    <property type="entry name" value="GyrI-like"/>
    <property type="match status" value="1"/>
</dbReference>
<dbReference type="InterPro" id="IPR011256">
    <property type="entry name" value="Reg_factor_effector_dom_sf"/>
</dbReference>
<dbReference type="InterPro" id="IPR029442">
    <property type="entry name" value="GyrI-like"/>
</dbReference>
<feature type="domain" description="AraC effector-binding" evidence="1">
    <location>
        <begin position="198"/>
        <end position="337"/>
    </location>
</feature>
<dbReference type="Pfam" id="PF10604">
    <property type="entry name" value="Polyketide_cyc2"/>
    <property type="match status" value="1"/>
</dbReference>
<accession>A0A1G5CCM1</accession>
<dbReference type="OrthoDB" id="9807923at2"/>
<dbReference type="CDD" id="cd07818">
    <property type="entry name" value="SRPBCC_1"/>
    <property type="match status" value="1"/>
</dbReference>
<dbReference type="InterPro" id="IPR023393">
    <property type="entry name" value="START-like_dom_sf"/>
</dbReference>
<reference evidence="2 3" key="1">
    <citation type="submission" date="2016-10" db="EMBL/GenBank/DDBJ databases">
        <authorList>
            <person name="de Groot N.N."/>
        </authorList>
    </citation>
    <scope>NUCLEOTIDE SEQUENCE [LARGE SCALE GENOMIC DNA]</scope>
    <source>
        <strain evidence="2 3">CGMCC 1.7031</strain>
    </source>
</reference>
<dbReference type="EMBL" id="FMVF01000003">
    <property type="protein sequence ID" value="SCY00239.1"/>
    <property type="molecule type" value="Genomic_DNA"/>
</dbReference>
<dbReference type="AlphaFoldDB" id="A0A1G5CCM1"/>